<dbReference type="InterPro" id="IPR023582">
    <property type="entry name" value="Impact"/>
</dbReference>
<dbReference type="InterPro" id="IPR036956">
    <property type="entry name" value="Impact_N_sf"/>
</dbReference>
<dbReference type="PANTHER" id="PTHR16301:SF20">
    <property type="entry name" value="IMPACT FAMILY MEMBER YIGZ"/>
    <property type="match status" value="1"/>
</dbReference>
<proteinExistence type="inferred from homology"/>
<dbReference type="PANTHER" id="PTHR16301">
    <property type="entry name" value="IMPACT-RELATED"/>
    <property type="match status" value="1"/>
</dbReference>
<dbReference type="SUPFAM" id="SSF54211">
    <property type="entry name" value="Ribosomal protein S5 domain 2-like"/>
    <property type="match status" value="1"/>
</dbReference>
<evidence type="ECO:0000313" key="4">
    <source>
        <dbReference type="Proteomes" id="UP000266089"/>
    </source>
</evidence>
<sequence>MISCTLQAPHRYELEVKRSRFVAHALPLPSPEAAPLFLQAVQDLQATHNCWAYKVGAQYRFSDDGEPAGTAGRPILSAIEAQHLDRVMVVVTRYFGGIKLGVGGLVRAYGGVASECLRQAPKRAIVPRVRCELQAPYEFGSALYRLLEGLERESETYHAAGVRWLFSLEEARLPQFQERVRDLTRGRAHLRVIERFEA</sequence>
<dbReference type="AlphaFoldDB" id="A0A399DWQ9"/>
<evidence type="ECO:0000313" key="3">
    <source>
        <dbReference type="EMBL" id="RIH76527.1"/>
    </source>
</evidence>
<dbReference type="InterPro" id="IPR020568">
    <property type="entry name" value="Ribosomal_Su5_D2-typ_SF"/>
</dbReference>
<dbReference type="InterPro" id="IPR035647">
    <property type="entry name" value="EFG_III/V"/>
</dbReference>
<comment type="similarity">
    <text evidence="1">Belongs to the IMPACT family.</text>
</comment>
<dbReference type="GO" id="GO:0005737">
    <property type="term" value="C:cytoplasm"/>
    <property type="evidence" value="ECO:0007669"/>
    <property type="project" value="TreeGrafter"/>
</dbReference>
<protein>
    <submittedName>
        <fullName evidence="3">IMPACT family member YigZ</fullName>
    </submittedName>
</protein>
<dbReference type="InterPro" id="IPR001498">
    <property type="entry name" value="Impact_N"/>
</dbReference>
<dbReference type="InterPro" id="IPR020569">
    <property type="entry name" value="UPF0029_Impact_CS"/>
</dbReference>
<dbReference type="PROSITE" id="PS00910">
    <property type="entry name" value="UPF0029"/>
    <property type="match status" value="1"/>
</dbReference>
<dbReference type="EMBL" id="QWKX01000041">
    <property type="protein sequence ID" value="RIH76527.1"/>
    <property type="molecule type" value="Genomic_DNA"/>
</dbReference>
<accession>A0A399DWQ9</accession>
<reference evidence="3 4" key="1">
    <citation type="submission" date="2018-08" db="EMBL/GenBank/DDBJ databases">
        <title>Meiothermus cateniformans JCM 15151 genome sequencing project.</title>
        <authorList>
            <person name="Da Costa M.S."/>
            <person name="Albuquerque L."/>
            <person name="Raposo P."/>
            <person name="Froufe H.J.C."/>
            <person name="Barroso C.S."/>
            <person name="Egas C."/>
        </authorList>
    </citation>
    <scope>NUCLEOTIDE SEQUENCE [LARGE SCALE GENOMIC DNA]</scope>
    <source>
        <strain evidence="3 4">JCM 15151</strain>
    </source>
</reference>
<dbReference type="RefSeq" id="WP_027887618.1">
    <property type="nucleotide sequence ID" value="NZ_JBHSXZ010000067.1"/>
</dbReference>
<evidence type="ECO:0000259" key="2">
    <source>
        <dbReference type="Pfam" id="PF01205"/>
    </source>
</evidence>
<evidence type="ECO:0000256" key="1">
    <source>
        <dbReference type="ARBA" id="ARBA00007665"/>
    </source>
</evidence>
<dbReference type="Gene3D" id="3.30.70.240">
    <property type="match status" value="1"/>
</dbReference>
<dbReference type="Gene3D" id="3.30.230.30">
    <property type="entry name" value="Impact, N-terminal domain"/>
    <property type="match status" value="1"/>
</dbReference>
<comment type="caution">
    <text evidence="3">The sequence shown here is derived from an EMBL/GenBank/DDBJ whole genome shotgun (WGS) entry which is preliminary data.</text>
</comment>
<feature type="domain" description="Impact N-terminal" evidence="2">
    <location>
        <begin position="17"/>
        <end position="117"/>
    </location>
</feature>
<gene>
    <name evidence="3" type="primary">yigZ</name>
    <name evidence="3" type="ORF">Mcate_01723</name>
</gene>
<dbReference type="Pfam" id="PF01205">
    <property type="entry name" value="Impact_N"/>
    <property type="match status" value="1"/>
</dbReference>
<dbReference type="Proteomes" id="UP000266089">
    <property type="component" value="Unassembled WGS sequence"/>
</dbReference>
<organism evidence="3 4">
    <name type="scientific">Meiothermus taiwanensis</name>
    <dbReference type="NCBI Taxonomy" id="172827"/>
    <lineage>
        <taxon>Bacteria</taxon>
        <taxon>Thermotogati</taxon>
        <taxon>Deinococcota</taxon>
        <taxon>Deinococci</taxon>
        <taxon>Thermales</taxon>
        <taxon>Thermaceae</taxon>
        <taxon>Meiothermus</taxon>
    </lineage>
</organism>
<name>A0A399DWQ9_9DEIN</name>
<dbReference type="OrthoDB" id="9813771at2"/>
<dbReference type="SUPFAM" id="SSF54980">
    <property type="entry name" value="EF-G C-terminal domain-like"/>
    <property type="match status" value="1"/>
</dbReference>
<dbReference type="GO" id="GO:0006446">
    <property type="term" value="P:regulation of translational initiation"/>
    <property type="evidence" value="ECO:0007669"/>
    <property type="project" value="TreeGrafter"/>
</dbReference>